<gene>
    <name evidence="2" type="ORF">BPOR_0245g00110</name>
</gene>
<reference evidence="2 3" key="1">
    <citation type="submission" date="2017-12" db="EMBL/GenBank/DDBJ databases">
        <title>Comparative genomics of Botrytis spp.</title>
        <authorList>
            <person name="Valero-Jimenez C.A."/>
            <person name="Tapia P."/>
            <person name="Veloso J."/>
            <person name="Silva-Moreno E."/>
            <person name="Staats M."/>
            <person name="Valdes J.H."/>
            <person name="Van Kan J.A.L."/>
        </authorList>
    </citation>
    <scope>NUCLEOTIDE SEQUENCE [LARGE SCALE GENOMIC DNA]</scope>
    <source>
        <strain evidence="2 3">MUCL3349</strain>
    </source>
</reference>
<dbReference type="EMBL" id="PQXO01000245">
    <property type="protein sequence ID" value="TGO87173.1"/>
    <property type="molecule type" value="Genomic_DNA"/>
</dbReference>
<sequence>MNDTALASTDNMGEKARVRSRQSQFTTRQAVVDTAVVTETASLSGSLGQTVMMDILASSQSSSSTIPMYPTDYSDTISDMHWAAEDSSFSGLILPDGTDETFDLSGNSNTGSSTKSYPS</sequence>
<feature type="compositionally biased region" description="Low complexity" evidence="1">
    <location>
        <begin position="105"/>
        <end position="119"/>
    </location>
</feature>
<proteinExistence type="predicted"/>
<accession>A0A4Z1KM90</accession>
<feature type="region of interest" description="Disordered" evidence="1">
    <location>
        <begin position="100"/>
        <end position="119"/>
    </location>
</feature>
<feature type="compositionally biased region" description="Polar residues" evidence="1">
    <location>
        <begin position="1"/>
        <end position="11"/>
    </location>
</feature>
<evidence type="ECO:0000313" key="3">
    <source>
        <dbReference type="Proteomes" id="UP000297280"/>
    </source>
</evidence>
<dbReference type="AlphaFoldDB" id="A0A4Z1KM90"/>
<evidence type="ECO:0000256" key="1">
    <source>
        <dbReference type="SAM" id="MobiDB-lite"/>
    </source>
</evidence>
<comment type="caution">
    <text evidence="2">The sequence shown here is derived from an EMBL/GenBank/DDBJ whole genome shotgun (WGS) entry which is preliminary data.</text>
</comment>
<keyword evidence="3" id="KW-1185">Reference proteome</keyword>
<dbReference type="STRING" id="87229.A0A4Z1KM90"/>
<organism evidence="2 3">
    <name type="scientific">Botrytis porri</name>
    <dbReference type="NCBI Taxonomy" id="87229"/>
    <lineage>
        <taxon>Eukaryota</taxon>
        <taxon>Fungi</taxon>
        <taxon>Dikarya</taxon>
        <taxon>Ascomycota</taxon>
        <taxon>Pezizomycotina</taxon>
        <taxon>Leotiomycetes</taxon>
        <taxon>Helotiales</taxon>
        <taxon>Sclerotiniaceae</taxon>
        <taxon>Botrytis</taxon>
    </lineage>
</organism>
<feature type="region of interest" description="Disordered" evidence="1">
    <location>
        <begin position="1"/>
        <end position="25"/>
    </location>
</feature>
<dbReference type="Proteomes" id="UP000297280">
    <property type="component" value="Unassembled WGS sequence"/>
</dbReference>
<evidence type="ECO:0000313" key="2">
    <source>
        <dbReference type="EMBL" id="TGO87173.1"/>
    </source>
</evidence>
<protein>
    <submittedName>
        <fullName evidence="2">Uncharacterized protein</fullName>
    </submittedName>
</protein>
<name>A0A4Z1KM90_9HELO</name>